<dbReference type="GO" id="GO:0016787">
    <property type="term" value="F:hydrolase activity"/>
    <property type="evidence" value="ECO:0007669"/>
    <property type="project" value="UniProtKB-KW"/>
</dbReference>
<evidence type="ECO:0000313" key="3">
    <source>
        <dbReference type="EMBL" id="SMX69841.1"/>
    </source>
</evidence>
<dbReference type="InterPro" id="IPR050300">
    <property type="entry name" value="GDXG_lipolytic_enzyme"/>
</dbReference>
<dbReference type="InterPro" id="IPR013094">
    <property type="entry name" value="AB_hydrolase_3"/>
</dbReference>
<dbReference type="InterPro" id="IPR029058">
    <property type="entry name" value="AB_hydrolase_fold"/>
</dbReference>
<dbReference type="SUPFAM" id="SSF53474">
    <property type="entry name" value="alpha/beta-Hydrolases"/>
    <property type="match status" value="1"/>
</dbReference>
<sequence>MTTPLTQDRLRATISPTRVTVPASKDGPALPATMHRQTENGAAGWIIWAHGGSWHQGSAADWQHATGLLASLSGRNVLSLDYRLAPTHRHPAAVLDMLTAIGWVRETSPDSSIIVGGDSAGGTLAAVAAIAARDRGESLQAQILAYPPIDPECRAVSYHADPGSFPPPGLLRTAWRSWHGTPQASAVASDGTRLLLSPREADSLAEVAPAVLVVGDHDPVRDDVAAYAEQLRADGVPVDHRVLPGIGHGDVLRPASAVIGALAAALTDFPREYTQRKEASS</sequence>
<keyword evidence="1 3" id="KW-0378">Hydrolase</keyword>
<feature type="domain" description="Alpha/beta hydrolase fold-3" evidence="2">
    <location>
        <begin position="46"/>
        <end position="249"/>
    </location>
</feature>
<dbReference type="EC" id="3.1.1.-" evidence="3"/>
<keyword evidence="4" id="KW-1185">Reference proteome</keyword>
<reference evidence="4" key="1">
    <citation type="submission" date="2017-03" db="EMBL/GenBank/DDBJ databases">
        <authorList>
            <person name="Monnet C."/>
        </authorList>
    </citation>
    <scope>NUCLEOTIDE SEQUENCE [LARGE SCALE GENOMIC DNA]</scope>
    <source>
        <strain evidence="4">P10</strain>
    </source>
</reference>
<dbReference type="GeneID" id="82878422"/>
<evidence type="ECO:0000259" key="2">
    <source>
        <dbReference type="Pfam" id="PF07859"/>
    </source>
</evidence>
<dbReference type="AlphaFoldDB" id="A0A2H1I3S5"/>
<gene>
    <name evidence="3" type="ORF">BANT10_00541</name>
</gene>
<evidence type="ECO:0000313" key="4">
    <source>
        <dbReference type="Proteomes" id="UP000234342"/>
    </source>
</evidence>
<accession>A0A2H1I3S5</accession>
<dbReference type="Proteomes" id="UP000234342">
    <property type="component" value="Unassembled WGS sequence"/>
</dbReference>
<dbReference type="PANTHER" id="PTHR48081">
    <property type="entry name" value="AB HYDROLASE SUPERFAMILY PROTEIN C4A8.06C"/>
    <property type="match status" value="1"/>
</dbReference>
<dbReference type="Gene3D" id="3.40.50.1820">
    <property type="entry name" value="alpha/beta hydrolase"/>
    <property type="match status" value="1"/>
</dbReference>
<name>A0A2H1I3S5_9MICO</name>
<dbReference type="Pfam" id="PF07859">
    <property type="entry name" value="Abhydrolase_3"/>
    <property type="match status" value="1"/>
</dbReference>
<proteinExistence type="predicted"/>
<dbReference type="RefSeq" id="WP_009885400.1">
    <property type="nucleotide sequence ID" value="NZ_FXZE01000002.1"/>
</dbReference>
<evidence type="ECO:0000256" key="1">
    <source>
        <dbReference type="ARBA" id="ARBA00022801"/>
    </source>
</evidence>
<dbReference type="EMBL" id="FXZE01000002">
    <property type="protein sequence ID" value="SMX69841.1"/>
    <property type="molecule type" value="Genomic_DNA"/>
</dbReference>
<protein>
    <submittedName>
        <fullName evidence="3">Acetyl esterase</fullName>
        <ecNumber evidence="3">3.1.1.-</ecNumber>
    </submittedName>
</protein>
<organism evidence="3 4">
    <name type="scientific">Brevibacterium antiquum</name>
    <dbReference type="NCBI Taxonomy" id="234835"/>
    <lineage>
        <taxon>Bacteria</taxon>
        <taxon>Bacillati</taxon>
        <taxon>Actinomycetota</taxon>
        <taxon>Actinomycetes</taxon>
        <taxon>Micrococcales</taxon>
        <taxon>Brevibacteriaceae</taxon>
        <taxon>Brevibacterium</taxon>
    </lineage>
</organism>